<keyword evidence="2" id="KW-1185">Reference proteome</keyword>
<comment type="caution">
    <text evidence="1">The sequence shown here is derived from an EMBL/GenBank/DDBJ whole genome shotgun (WGS) entry which is preliminary data.</text>
</comment>
<dbReference type="EMBL" id="JAADJZ010000014">
    <property type="protein sequence ID" value="KAF2870158.1"/>
    <property type="molecule type" value="Genomic_DNA"/>
</dbReference>
<name>A0A7C8M6G3_9PLEO</name>
<dbReference type="Proteomes" id="UP000481861">
    <property type="component" value="Unassembled WGS sequence"/>
</dbReference>
<evidence type="ECO:0000313" key="2">
    <source>
        <dbReference type="Proteomes" id="UP000481861"/>
    </source>
</evidence>
<evidence type="ECO:0000313" key="1">
    <source>
        <dbReference type="EMBL" id="KAF2870158.1"/>
    </source>
</evidence>
<gene>
    <name evidence="1" type="ORF">BDV95DRAFT_608171</name>
</gene>
<organism evidence="1 2">
    <name type="scientific">Massariosphaeria phaeospora</name>
    <dbReference type="NCBI Taxonomy" id="100035"/>
    <lineage>
        <taxon>Eukaryota</taxon>
        <taxon>Fungi</taxon>
        <taxon>Dikarya</taxon>
        <taxon>Ascomycota</taxon>
        <taxon>Pezizomycotina</taxon>
        <taxon>Dothideomycetes</taxon>
        <taxon>Pleosporomycetidae</taxon>
        <taxon>Pleosporales</taxon>
        <taxon>Pleosporales incertae sedis</taxon>
        <taxon>Massariosphaeria</taxon>
    </lineage>
</organism>
<sequence length="368" mass="42357">MVISLEVLELAAVATKPIQLPNLAEPSAIREERRETDLEVERIITKRRYVPGDNARFIHFRTLRRNQINFTQREDIVIDSYAKLACRRFCHQVYTSLPREVRDMVYEHLVTPNTVIEMYDSDHCYSRMCKGRDLFTLPIFSCGLTSRYNSEGSQHATLFTFTGMEVAQELAEFYYQSLILKVPSGHKITDLALMPEMWRVGLKPQDLINNFSFKIHKGDLVYTEWNNKSRIHRQHTDWTEVLQVEKLFQLKSGANILMTLRSDLVVKYHPWSKDGISTYWDGGKTVVACLAVMFPVLCRLIEAGYRIKVAIVNRGPEARIGPSPCSATSIAMQIFQANPGLYPESELERMSNTVQILSTNYAYELSEN</sequence>
<dbReference type="AlphaFoldDB" id="A0A7C8M6G3"/>
<proteinExistence type="predicted"/>
<reference evidence="1 2" key="1">
    <citation type="submission" date="2020-01" db="EMBL/GenBank/DDBJ databases">
        <authorList>
            <consortium name="DOE Joint Genome Institute"/>
            <person name="Haridas S."/>
            <person name="Albert R."/>
            <person name="Binder M."/>
            <person name="Bloem J."/>
            <person name="Labutti K."/>
            <person name="Salamov A."/>
            <person name="Andreopoulos B."/>
            <person name="Baker S.E."/>
            <person name="Barry K."/>
            <person name="Bills G."/>
            <person name="Bluhm B.H."/>
            <person name="Cannon C."/>
            <person name="Castanera R."/>
            <person name="Culley D.E."/>
            <person name="Daum C."/>
            <person name="Ezra D."/>
            <person name="Gonzalez J.B."/>
            <person name="Henrissat B."/>
            <person name="Kuo A."/>
            <person name="Liang C."/>
            <person name="Lipzen A."/>
            <person name="Lutzoni F."/>
            <person name="Magnuson J."/>
            <person name="Mondo S."/>
            <person name="Nolan M."/>
            <person name="Ohm R."/>
            <person name="Pangilinan J."/>
            <person name="Park H.-J.H."/>
            <person name="Ramirez L."/>
            <person name="Alfaro M."/>
            <person name="Sun H."/>
            <person name="Tritt A."/>
            <person name="Yoshinaga Y."/>
            <person name="Zwiers L.-H.L."/>
            <person name="Turgeon B.G."/>
            <person name="Goodwin S.B."/>
            <person name="Spatafora J.W."/>
            <person name="Crous P.W."/>
            <person name="Grigoriev I.V."/>
        </authorList>
    </citation>
    <scope>NUCLEOTIDE SEQUENCE [LARGE SCALE GENOMIC DNA]</scope>
    <source>
        <strain evidence="1 2">CBS 611.86</strain>
    </source>
</reference>
<dbReference type="OrthoDB" id="3684889at2759"/>
<accession>A0A7C8M6G3</accession>
<protein>
    <submittedName>
        <fullName evidence="1">Uncharacterized protein</fullName>
    </submittedName>
</protein>